<dbReference type="EMBL" id="BPFH01000003">
    <property type="protein sequence ID" value="GIT95147.1"/>
    <property type="molecule type" value="Genomic_DNA"/>
</dbReference>
<comment type="caution">
    <text evidence="2">The sequence shown here is derived from an EMBL/GenBank/DDBJ whole genome shotgun (WGS) entry which is preliminary data.</text>
</comment>
<evidence type="ECO:0000313" key="2">
    <source>
        <dbReference type="EMBL" id="GIT95147.1"/>
    </source>
</evidence>
<keyword evidence="3" id="KW-1185">Reference proteome</keyword>
<dbReference type="Proteomes" id="UP000786693">
    <property type="component" value="Unassembled WGS sequence"/>
</dbReference>
<dbReference type="InterPro" id="IPR002725">
    <property type="entry name" value="YgjP-like_metallopeptidase"/>
</dbReference>
<dbReference type="CDD" id="cd07344">
    <property type="entry name" value="M48_yhfN_like"/>
    <property type="match status" value="1"/>
</dbReference>
<evidence type="ECO:0000259" key="1">
    <source>
        <dbReference type="Pfam" id="PF01863"/>
    </source>
</evidence>
<dbReference type="InterPro" id="IPR053136">
    <property type="entry name" value="UTP_pyrophosphatase-like"/>
</dbReference>
<dbReference type="Pfam" id="PF01863">
    <property type="entry name" value="YgjP-like"/>
    <property type="match status" value="1"/>
</dbReference>
<sequence>MTKVDTLPVPNMPGVVVHLRRVARARRMSLRVGRSDGAVTLTLPPRVPVAEAQAFVAQQAPWIRRHVEAAPPILTVAVGQTMPLMGQPVPVRAGSGRAARWTGTEVTVPDTDRAGARVKVLLQSLARSHIVAAVDRYADALGKQPARITLRDTRSRWGSCSSRGDLMFSWRLIMAPPEVLDYVTAHEVAHLRHMDHSPRFWAQVEALMPDWRPRRDWLRFEGAALHAVRFDGPGDA</sequence>
<dbReference type="PANTHER" id="PTHR30399:SF1">
    <property type="entry name" value="UTP PYROPHOSPHATASE"/>
    <property type="match status" value="1"/>
</dbReference>
<evidence type="ECO:0000313" key="3">
    <source>
        <dbReference type="Proteomes" id="UP000786693"/>
    </source>
</evidence>
<gene>
    <name evidence="2" type="ORF">JANAI62_17700</name>
</gene>
<organism evidence="2 3">
    <name type="scientific">Jannaschia pagri</name>
    <dbReference type="NCBI Taxonomy" id="2829797"/>
    <lineage>
        <taxon>Bacteria</taxon>
        <taxon>Pseudomonadati</taxon>
        <taxon>Pseudomonadota</taxon>
        <taxon>Alphaproteobacteria</taxon>
        <taxon>Rhodobacterales</taxon>
        <taxon>Roseobacteraceae</taxon>
        <taxon>Jannaschia</taxon>
    </lineage>
</organism>
<dbReference type="PANTHER" id="PTHR30399">
    <property type="entry name" value="UNCHARACTERIZED PROTEIN YGJP"/>
    <property type="match status" value="1"/>
</dbReference>
<dbReference type="GO" id="GO:0008237">
    <property type="term" value="F:metallopeptidase activity"/>
    <property type="evidence" value="ECO:0007669"/>
    <property type="project" value="UniProtKB-KW"/>
</dbReference>
<keyword evidence="2" id="KW-0645">Protease</keyword>
<keyword evidence="2" id="KW-0482">Metalloprotease</keyword>
<name>A0ABQ4NL63_9RHOB</name>
<accession>A0ABQ4NL63</accession>
<dbReference type="Gene3D" id="3.30.2010.10">
    <property type="entry name" value="Metalloproteases ('zincins'), catalytic domain"/>
    <property type="match status" value="1"/>
</dbReference>
<feature type="domain" description="YgjP-like metallopeptidase" evidence="1">
    <location>
        <begin position="26"/>
        <end position="219"/>
    </location>
</feature>
<reference evidence="2 3" key="1">
    <citation type="submission" date="2021-05" db="EMBL/GenBank/DDBJ databases">
        <title>Bacteria Genome sequencing.</title>
        <authorList>
            <person name="Takabe Y."/>
            <person name="Nakajima Y."/>
            <person name="Suzuki S."/>
            <person name="Shiozaki T."/>
        </authorList>
    </citation>
    <scope>NUCLEOTIDE SEQUENCE [LARGE SCALE GENOMIC DNA]</scope>
    <source>
        <strain evidence="2 3">AI_62</strain>
    </source>
</reference>
<proteinExistence type="predicted"/>
<protein>
    <submittedName>
        <fullName evidence="2">Zinc metalloprotease</fullName>
    </submittedName>
</protein>
<keyword evidence="2" id="KW-0378">Hydrolase</keyword>